<sequence>MSGSETASATGHAGRGASLLVAALASAFGVVLLEATSVLATVITGNDLSRLSAVRAALSIVAFLFITIAVYVSAIVTTNTVATVIAGRTRTIALMRLIGSSAGDQRRAVALDGLRVGSIGAVTGAAAGILLSFAGVRLAFAAGLLPDLGYRLIEPLLALPVVIVVLSTWCAAWVGSRRVLAVSPMQAVGAAQERSLEESTRRPVRNVFAIVLMATGVLFLAGGVWVGQVTEYGVLLGLVGGLLSFTGLVLGSHLIMPPMLSLVGVILGGSASARLAVANARQHPERSARTTIGLVIGVTLITMFAVAGSTFETMMQPMMDDPAYRAAISETLSTSLAVISVLVGFSALIAAIGMVNNLALSVLQRSREIGLLRALGFTGRQVRGMILAESVQMTVAAVALGLVLGVAYGWAAAQSLFGSVTHAGLVAPSIPWVLVALCVAGTAVLAVGATILPTRRAVSIPPVAALAAA</sequence>
<evidence type="ECO:0000256" key="6">
    <source>
        <dbReference type="SAM" id="Phobius"/>
    </source>
</evidence>
<gene>
    <name evidence="8" type="ORF">MQH31_12070</name>
</gene>
<dbReference type="Proteomes" id="UP001165341">
    <property type="component" value="Unassembled WGS sequence"/>
</dbReference>
<reference evidence="8" key="1">
    <citation type="submission" date="2022-03" db="EMBL/GenBank/DDBJ databases">
        <title>Cryobacterium sp. nov. strain ZS14-85, isolated from Antarctic soil.</title>
        <authorList>
            <person name="Li J."/>
            <person name="Niu G."/>
        </authorList>
    </citation>
    <scope>NUCLEOTIDE SEQUENCE</scope>
    <source>
        <strain evidence="8">ZS14-85</strain>
    </source>
</reference>
<feature type="transmembrane region" description="Helical" evidence="6">
    <location>
        <begin position="430"/>
        <end position="452"/>
    </location>
</feature>
<keyword evidence="3 6" id="KW-0812">Transmembrane</keyword>
<keyword evidence="4 6" id="KW-1133">Transmembrane helix</keyword>
<evidence type="ECO:0000256" key="4">
    <source>
        <dbReference type="ARBA" id="ARBA00022989"/>
    </source>
</evidence>
<keyword evidence="5 6" id="KW-0472">Membrane</keyword>
<feature type="transmembrane region" description="Helical" evidence="6">
    <location>
        <begin position="207"/>
        <end position="227"/>
    </location>
</feature>
<evidence type="ECO:0000256" key="2">
    <source>
        <dbReference type="ARBA" id="ARBA00022475"/>
    </source>
</evidence>
<dbReference type="RefSeq" id="WP_243012259.1">
    <property type="nucleotide sequence ID" value="NZ_JALGAR010000003.1"/>
</dbReference>
<feature type="domain" description="ABC3 transporter permease C-terminal" evidence="7">
    <location>
        <begin position="64"/>
        <end position="174"/>
    </location>
</feature>
<keyword evidence="2" id="KW-1003">Cell membrane</keyword>
<evidence type="ECO:0000256" key="3">
    <source>
        <dbReference type="ARBA" id="ARBA00022692"/>
    </source>
</evidence>
<feature type="transmembrane region" description="Helical" evidence="6">
    <location>
        <begin position="156"/>
        <end position="175"/>
    </location>
</feature>
<evidence type="ECO:0000256" key="1">
    <source>
        <dbReference type="ARBA" id="ARBA00004651"/>
    </source>
</evidence>
<feature type="transmembrane region" description="Helical" evidence="6">
    <location>
        <begin position="119"/>
        <end position="144"/>
    </location>
</feature>
<proteinExistence type="predicted"/>
<dbReference type="AlphaFoldDB" id="A0AA41QVQ4"/>
<evidence type="ECO:0000313" key="8">
    <source>
        <dbReference type="EMBL" id="MCI4658541.1"/>
    </source>
</evidence>
<dbReference type="EMBL" id="JALGAR010000003">
    <property type="protein sequence ID" value="MCI4658541.1"/>
    <property type="molecule type" value="Genomic_DNA"/>
</dbReference>
<dbReference type="PANTHER" id="PTHR30287:SF2">
    <property type="entry name" value="BLL1001 PROTEIN"/>
    <property type="match status" value="1"/>
</dbReference>
<accession>A0AA41QVQ4</accession>
<dbReference type="InterPro" id="IPR038766">
    <property type="entry name" value="Membrane_comp_ABC_pdt"/>
</dbReference>
<dbReference type="PANTHER" id="PTHR30287">
    <property type="entry name" value="MEMBRANE COMPONENT OF PREDICTED ABC SUPERFAMILY METABOLITE UPTAKE TRANSPORTER"/>
    <property type="match status" value="1"/>
</dbReference>
<organism evidence="8 9">
    <name type="scientific">Cryobacterium zhongshanensis</name>
    <dbReference type="NCBI Taxonomy" id="2928153"/>
    <lineage>
        <taxon>Bacteria</taxon>
        <taxon>Bacillati</taxon>
        <taxon>Actinomycetota</taxon>
        <taxon>Actinomycetes</taxon>
        <taxon>Micrococcales</taxon>
        <taxon>Microbacteriaceae</taxon>
        <taxon>Cryobacterium</taxon>
    </lineage>
</organism>
<comment type="caution">
    <text evidence="8">The sequence shown here is derived from an EMBL/GenBank/DDBJ whole genome shotgun (WGS) entry which is preliminary data.</text>
</comment>
<name>A0AA41QVQ4_9MICO</name>
<feature type="transmembrane region" description="Helical" evidence="6">
    <location>
        <begin position="331"/>
        <end position="363"/>
    </location>
</feature>
<feature type="transmembrane region" description="Helical" evidence="6">
    <location>
        <begin position="56"/>
        <end position="76"/>
    </location>
</feature>
<protein>
    <submittedName>
        <fullName evidence="8">FtsX-like permease family protein</fullName>
    </submittedName>
</protein>
<dbReference type="InterPro" id="IPR003838">
    <property type="entry name" value="ABC3_permease_C"/>
</dbReference>
<comment type="subcellular location">
    <subcellularLocation>
        <location evidence="1">Cell membrane</location>
        <topology evidence="1">Multi-pass membrane protein</topology>
    </subcellularLocation>
</comment>
<dbReference type="GO" id="GO:0005886">
    <property type="term" value="C:plasma membrane"/>
    <property type="evidence" value="ECO:0007669"/>
    <property type="project" value="UniProtKB-SubCell"/>
</dbReference>
<feature type="transmembrane region" description="Helical" evidence="6">
    <location>
        <begin position="20"/>
        <end position="44"/>
    </location>
</feature>
<evidence type="ECO:0000256" key="5">
    <source>
        <dbReference type="ARBA" id="ARBA00023136"/>
    </source>
</evidence>
<feature type="domain" description="ABC3 transporter permease C-terminal" evidence="7">
    <location>
        <begin position="341"/>
        <end position="462"/>
    </location>
</feature>
<feature type="transmembrane region" description="Helical" evidence="6">
    <location>
        <begin position="292"/>
        <end position="311"/>
    </location>
</feature>
<dbReference type="Pfam" id="PF02687">
    <property type="entry name" value="FtsX"/>
    <property type="match status" value="2"/>
</dbReference>
<keyword evidence="9" id="KW-1185">Reference proteome</keyword>
<feature type="transmembrane region" description="Helical" evidence="6">
    <location>
        <begin position="384"/>
        <end position="410"/>
    </location>
</feature>
<evidence type="ECO:0000259" key="7">
    <source>
        <dbReference type="Pfam" id="PF02687"/>
    </source>
</evidence>
<evidence type="ECO:0000313" key="9">
    <source>
        <dbReference type="Proteomes" id="UP001165341"/>
    </source>
</evidence>